<organism evidence="2 3">
    <name type="scientific">Hymenolepis diminuta</name>
    <name type="common">Rat tapeworm</name>
    <dbReference type="NCBI Taxonomy" id="6216"/>
    <lineage>
        <taxon>Eukaryota</taxon>
        <taxon>Metazoa</taxon>
        <taxon>Spiralia</taxon>
        <taxon>Lophotrochozoa</taxon>
        <taxon>Platyhelminthes</taxon>
        <taxon>Cestoda</taxon>
        <taxon>Eucestoda</taxon>
        <taxon>Cyclophyllidea</taxon>
        <taxon>Hymenolepididae</taxon>
        <taxon>Hymenolepis</taxon>
    </lineage>
</organism>
<feature type="compositionally biased region" description="Polar residues" evidence="1">
    <location>
        <begin position="246"/>
        <end position="256"/>
    </location>
</feature>
<protein>
    <recommendedName>
        <fullName evidence="4">DUF5734 domain-containing protein</fullName>
    </recommendedName>
</protein>
<proteinExistence type="predicted"/>
<evidence type="ECO:0000256" key="1">
    <source>
        <dbReference type="SAM" id="MobiDB-lite"/>
    </source>
</evidence>
<dbReference type="Proteomes" id="UP000321570">
    <property type="component" value="Unassembled WGS sequence"/>
</dbReference>
<evidence type="ECO:0000313" key="3">
    <source>
        <dbReference type="Proteomes" id="UP000321570"/>
    </source>
</evidence>
<evidence type="ECO:0000313" key="2">
    <source>
        <dbReference type="EMBL" id="VUZ47673.1"/>
    </source>
</evidence>
<sequence>MSKPEKKGKRKKTKEPPLQITCPLVKDYAVGQPPTTTEIEAIVLEAEREKQPFTGTAAKGKVSLKSSVKGKKPPKINFKKVQEARQLNNDNKMIALKSETKKGGQLIILNCKAEEEAKKFLQMTKIKNQKVKIVNATNRSSVFEEKTVNQPLTDTKEPVTTVITAPGPAEPTVQVTVATAGKNTEPLADSPIIMTLPPPESRKLDSATSGFIYTFETRATSPQYNFMSVPMATVNTVDKVYAAPPITQNRMDTDSSLPPKRTRSNSSIERRRPISVSDHSSDKGKLRSRKRLVSSSSSSSDRGRGRTKNHRKRRNSSSFSSSSSSSSSDRKKRSSRKSRNRDRRSRRSYSSSTSSYSDLRGRVSTRYSNKQYADHNMDLIVPKTDLNVETAVPTRIPPRRSSSVDFSNFSLMRISNSTRSITNLYSFGVPVPYSNKTSFSHRIHTESSESSMLDGDETGSDFSYVDSDISDGSLRARSKHSSYRGNRYKAEKAQSLKVM</sequence>
<feature type="region of interest" description="Disordered" evidence="1">
    <location>
        <begin position="475"/>
        <end position="499"/>
    </location>
</feature>
<feature type="compositionally biased region" description="Low complexity" evidence="1">
    <location>
        <begin position="348"/>
        <end position="357"/>
    </location>
</feature>
<keyword evidence="3" id="KW-1185">Reference proteome</keyword>
<feature type="region of interest" description="Disordered" evidence="1">
    <location>
        <begin position="54"/>
        <end position="73"/>
    </location>
</feature>
<feature type="compositionally biased region" description="Low complexity" evidence="1">
    <location>
        <begin position="316"/>
        <end position="327"/>
    </location>
</feature>
<feature type="compositionally biased region" description="Basic residues" evidence="1">
    <location>
        <begin position="305"/>
        <end position="315"/>
    </location>
</feature>
<dbReference type="EMBL" id="CABIJS010000255">
    <property type="protein sequence ID" value="VUZ47673.1"/>
    <property type="molecule type" value="Genomic_DNA"/>
</dbReference>
<dbReference type="AlphaFoldDB" id="A0A564YLY6"/>
<evidence type="ECO:0008006" key="4">
    <source>
        <dbReference type="Google" id="ProtNLM"/>
    </source>
</evidence>
<name>A0A564YLY6_HYMDI</name>
<feature type="compositionally biased region" description="Basic and acidic residues" evidence="1">
    <location>
        <begin position="488"/>
        <end position="499"/>
    </location>
</feature>
<feature type="compositionally biased region" description="Basic residues" evidence="1">
    <location>
        <begin position="330"/>
        <end position="347"/>
    </location>
</feature>
<reference evidence="2 3" key="1">
    <citation type="submission" date="2019-07" db="EMBL/GenBank/DDBJ databases">
        <authorList>
            <person name="Jastrzebski P J."/>
            <person name="Paukszto L."/>
            <person name="Jastrzebski P J."/>
        </authorList>
    </citation>
    <scope>NUCLEOTIDE SEQUENCE [LARGE SCALE GENOMIC DNA]</scope>
    <source>
        <strain evidence="2 3">WMS-il1</strain>
    </source>
</reference>
<gene>
    <name evidence="2" type="ORF">WMSIL1_LOCUS7243</name>
</gene>
<feature type="region of interest" description="Disordered" evidence="1">
    <location>
        <begin position="245"/>
        <end position="362"/>
    </location>
</feature>
<accession>A0A564YLY6</accession>